<name>A0A6L5X1X4_9FIRM</name>
<evidence type="ECO:0000313" key="2">
    <source>
        <dbReference type="Proteomes" id="UP000481852"/>
    </source>
</evidence>
<gene>
    <name evidence="1" type="ORF">FYJ35_00095</name>
</gene>
<protein>
    <submittedName>
        <fullName evidence="1">Uncharacterized protein</fullName>
    </submittedName>
</protein>
<sequence length="209" mass="24585">MNKEELLLKNYKILSRDISKNRDALISAIQQLMEMDPNLGLRVWEESINDNITSISTDFGKVEFEYKNPGYILVYQYENAICEKNFFANAAETFARNHYLLDILYTKSPVSEYCSAKYVLSYLIRTDHLQEADNILSAIYKNKTYSKYSYLWDCIIDMFQYGDSYNPSAYFSRPLTQPEHIRSFCIAWIERIKDEEEQAGAMTFAMKMF</sequence>
<keyword evidence="2" id="KW-1185">Reference proteome</keyword>
<dbReference type="EMBL" id="VULZ01000001">
    <property type="protein sequence ID" value="MSS13467.1"/>
    <property type="molecule type" value="Genomic_DNA"/>
</dbReference>
<dbReference type="RefSeq" id="WP_154521353.1">
    <property type="nucleotide sequence ID" value="NZ_VULZ01000001.1"/>
</dbReference>
<dbReference type="Proteomes" id="UP000481852">
    <property type="component" value="Unassembled WGS sequence"/>
</dbReference>
<proteinExistence type="predicted"/>
<evidence type="ECO:0000313" key="1">
    <source>
        <dbReference type="EMBL" id="MSS13467.1"/>
    </source>
</evidence>
<comment type="caution">
    <text evidence="1">The sequence shown here is derived from an EMBL/GenBank/DDBJ whole genome shotgun (WGS) entry which is preliminary data.</text>
</comment>
<organism evidence="1 2">
    <name type="scientific">Porcincola intestinalis</name>
    <dbReference type="NCBI Taxonomy" id="2606632"/>
    <lineage>
        <taxon>Bacteria</taxon>
        <taxon>Bacillati</taxon>
        <taxon>Bacillota</taxon>
        <taxon>Clostridia</taxon>
        <taxon>Lachnospirales</taxon>
        <taxon>Lachnospiraceae</taxon>
        <taxon>Porcincola</taxon>
    </lineage>
</organism>
<accession>A0A6L5X1X4</accession>
<dbReference type="AlphaFoldDB" id="A0A6L5X1X4"/>
<reference evidence="1 2" key="1">
    <citation type="submission" date="2019-08" db="EMBL/GenBank/DDBJ databases">
        <title>In-depth cultivation of the pig gut microbiome towards novel bacterial diversity and tailored functional studies.</title>
        <authorList>
            <person name="Wylensek D."/>
            <person name="Hitch T.C.A."/>
            <person name="Clavel T."/>
        </authorList>
    </citation>
    <scope>NUCLEOTIDE SEQUENCE [LARGE SCALE GENOMIC DNA]</scope>
    <source>
        <strain evidence="1 2">Oil+RF-744-WCA-WT-11</strain>
    </source>
</reference>